<accession>A0A8X7N8W8</accession>
<feature type="region of interest" description="Disordered" evidence="1">
    <location>
        <begin position="1"/>
        <end position="217"/>
    </location>
</feature>
<feature type="compositionally biased region" description="Basic and acidic residues" evidence="1">
    <location>
        <begin position="196"/>
        <end position="207"/>
    </location>
</feature>
<dbReference type="EMBL" id="LWDG02000206">
    <property type="protein sequence ID" value="KAE8267670.1"/>
    <property type="molecule type" value="Genomic_DNA"/>
</dbReference>
<keyword evidence="2" id="KW-0812">Transmembrane</keyword>
<feature type="compositionally biased region" description="Polar residues" evidence="1">
    <location>
        <begin position="176"/>
        <end position="189"/>
    </location>
</feature>
<keyword evidence="4" id="KW-1185">Reference proteome</keyword>
<keyword evidence="2" id="KW-1133">Transmembrane helix</keyword>
<feature type="transmembrane region" description="Helical" evidence="2">
    <location>
        <begin position="237"/>
        <end position="255"/>
    </location>
</feature>
<evidence type="ECO:0000256" key="1">
    <source>
        <dbReference type="SAM" id="MobiDB-lite"/>
    </source>
</evidence>
<reference evidence="3" key="1">
    <citation type="submission" date="2016-04" db="EMBL/GenBank/DDBJ databases">
        <authorList>
            <person name="Nguyen H.D."/>
            <person name="Samba Siva P."/>
            <person name="Cullis J."/>
            <person name="Levesque C.A."/>
            <person name="Hambleton S."/>
        </authorList>
    </citation>
    <scope>NUCLEOTIDE SEQUENCE</scope>
    <source>
        <strain evidence="3">DAOMC 236422</strain>
    </source>
</reference>
<sequence>MAAMAAGRDAGGDSAGPSSSNTRLLHGRTRSAAARAIFASNEDPPSSSSLFGALTSLTGNTRRIPPPNTPATTDLEAQRRNLALEGDHSSPFGIGDDEDEEENQPLQTTTHTTRTRYKSSDSTQESDKIIGGDGYDGDDGLEEEDIDEDEEAQYASMAEPGSEYTSLLQLKPVPSNKPTNRGVASSSSHKPAGRLRPPDGEDDDTKHQASASSTPATDAAPVVVIPFEPISRGEKTWMWIVTGLVSVLIVIAMLISEDVIDWPGDGIGRD</sequence>
<reference evidence="3" key="2">
    <citation type="journal article" date="2019" name="IMA Fungus">
        <title>Genome sequencing and comparison of five Tilletia species to identify candidate genes for the detection of regulated species infecting wheat.</title>
        <authorList>
            <person name="Nguyen H.D.T."/>
            <person name="Sultana T."/>
            <person name="Kesanakurti P."/>
            <person name="Hambleton S."/>
        </authorList>
    </citation>
    <scope>NUCLEOTIDE SEQUENCE</scope>
    <source>
        <strain evidence="3">DAOMC 236422</strain>
    </source>
</reference>
<name>A0A8X7N8W8_9BASI</name>
<proteinExistence type="predicted"/>
<feature type="compositionally biased region" description="Polar residues" evidence="1">
    <location>
        <begin position="43"/>
        <end position="61"/>
    </location>
</feature>
<dbReference type="AlphaFoldDB" id="A0A8X7N8W8"/>
<keyword evidence="2" id="KW-0472">Membrane</keyword>
<feature type="compositionally biased region" description="Acidic residues" evidence="1">
    <location>
        <begin position="135"/>
        <end position="152"/>
    </location>
</feature>
<dbReference type="Proteomes" id="UP000078113">
    <property type="component" value="Unassembled WGS sequence"/>
</dbReference>
<evidence type="ECO:0000256" key="2">
    <source>
        <dbReference type="SAM" id="Phobius"/>
    </source>
</evidence>
<gene>
    <name evidence="3" type="ORF">A4X09_0g4669</name>
</gene>
<evidence type="ECO:0000313" key="3">
    <source>
        <dbReference type="EMBL" id="KAE8267670.1"/>
    </source>
</evidence>
<protein>
    <submittedName>
        <fullName evidence="3">Uncharacterized protein</fullName>
    </submittedName>
</protein>
<evidence type="ECO:0000313" key="4">
    <source>
        <dbReference type="Proteomes" id="UP000078113"/>
    </source>
</evidence>
<organism evidence="3 4">
    <name type="scientific">Tilletia walkeri</name>
    <dbReference type="NCBI Taxonomy" id="117179"/>
    <lineage>
        <taxon>Eukaryota</taxon>
        <taxon>Fungi</taxon>
        <taxon>Dikarya</taxon>
        <taxon>Basidiomycota</taxon>
        <taxon>Ustilaginomycotina</taxon>
        <taxon>Exobasidiomycetes</taxon>
        <taxon>Tilletiales</taxon>
        <taxon>Tilletiaceae</taxon>
        <taxon>Tilletia</taxon>
    </lineage>
</organism>
<comment type="caution">
    <text evidence="3">The sequence shown here is derived from an EMBL/GenBank/DDBJ whole genome shotgun (WGS) entry which is preliminary data.</text>
</comment>